<evidence type="ECO:0000256" key="5">
    <source>
        <dbReference type="ARBA" id="ARBA00022989"/>
    </source>
</evidence>
<dbReference type="SUPFAM" id="SSF161111">
    <property type="entry name" value="Cation efflux protein transmembrane domain-like"/>
    <property type="match status" value="1"/>
</dbReference>
<evidence type="ECO:0000259" key="9">
    <source>
        <dbReference type="Pfam" id="PF01545"/>
    </source>
</evidence>
<sequence length="331" mass="36081">MSAGRSRDAASKKVIYVALAGNLAIAITKFVAASLSGSAAMLSEGVHSLVDTGNEVLLLYGMHRARLPPTAQHPLGHARELYFWTFIVALLVFAVGAGVSCYEGVSHLLHPEPLVDARVAYVVLGVSAIFEGISWRLALKEFRGTKGRRSYLRAAEESKDPRTFTVLFEDSAALLGLIIAFLGVFLAHRYDMPALDGIASLCIGVLLAVAAAFLARESKALLVGEGAHPQVERRVATLAAAAPEIRRVNRVLTTQLGPEQVVVAISAEFEDELRTPQIEACVERLESDIRRRDPQVMLLFIKPQSPDVWQRRHGRRNDDPLGVPPVDRAEH</sequence>
<dbReference type="Pfam" id="PF01545">
    <property type="entry name" value="Cation_efflux"/>
    <property type="match status" value="1"/>
</dbReference>
<proteinExistence type="predicted"/>
<feature type="transmembrane region" description="Helical" evidence="8">
    <location>
        <begin position="119"/>
        <end position="139"/>
    </location>
</feature>
<dbReference type="PANTHER" id="PTHR13414:SF9">
    <property type="entry name" value="PROTON-COUPLED ZINC ANTIPORTER SLC30A9, MITOCHONDRIAL"/>
    <property type="match status" value="1"/>
</dbReference>
<dbReference type="GO" id="GO:0006829">
    <property type="term" value="P:zinc ion transport"/>
    <property type="evidence" value="ECO:0007669"/>
    <property type="project" value="UniProtKB-KW"/>
</dbReference>
<comment type="caution">
    <text evidence="10">The sequence shown here is derived from an EMBL/GenBank/DDBJ whole genome shotgun (WGS) entry which is preliminary data.</text>
</comment>
<dbReference type="NCBIfam" id="TIGR01297">
    <property type="entry name" value="CDF"/>
    <property type="match status" value="1"/>
</dbReference>
<evidence type="ECO:0000313" key="11">
    <source>
        <dbReference type="Proteomes" id="UP000653472"/>
    </source>
</evidence>
<reference evidence="10" key="1">
    <citation type="submission" date="2020-03" db="EMBL/GenBank/DDBJ databases">
        <title>Solimonas marina sp. nov., isolated from deep seawater of the Pacific Ocean.</title>
        <authorList>
            <person name="Liu X."/>
            <person name="Lai Q."/>
            <person name="Sun F."/>
            <person name="Gai Y."/>
            <person name="Li G."/>
            <person name="Shao Z."/>
        </authorList>
    </citation>
    <scope>NUCLEOTIDE SEQUENCE</scope>
    <source>
        <strain evidence="10">C16B3</strain>
    </source>
</reference>
<dbReference type="InterPro" id="IPR036837">
    <property type="entry name" value="Cation_efflux_CTD_sf"/>
</dbReference>
<keyword evidence="4" id="KW-0406">Ion transport</keyword>
<evidence type="ECO:0000256" key="8">
    <source>
        <dbReference type="SAM" id="Phobius"/>
    </source>
</evidence>
<dbReference type="AlphaFoldDB" id="A0A970B7B4"/>
<dbReference type="SUPFAM" id="SSF160240">
    <property type="entry name" value="Cation efflux protein cytoplasmic domain-like"/>
    <property type="match status" value="1"/>
</dbReference>
<organism evidence="10 11">
    <name type="scientific">Solimonas marina</name>
    <dbReference type="NCBI Taxonomy" id="2714601"/>
    <lineage>
        <taxon>Bacteria</taxon>
        <taxon>Pseudomonadati</taxon>
        <taxon>Pseudomonadota</taxon>
        <taxon>Gammaproteobacteria</taxon>
        <taxon>Nevskiales</taxon>
        <taxon>Nevskiaceae</taxon>
        <taxon>Solimonas</taxon>
    </lineage>
</organism>
<evidence type="ECO:0000256" key="7">
    <source>
        <dbReference type="SAM" id="MobiDB-lite"/>
    </source>
</evidence>
<dbReference type="InterPro" id="IPR002524">
    <property type="entry name" value="Cation_efflux"/>
</dbReference>
<dbReference type="InterPro" id="IPR027469">
    <property type="entry name" value="Cation_efflux_TMD_sf"/>
</dbReference>
<evidence type="ECO:0000256" key="4">
    <source>
        <dbReference type="ARBA" id="ARBA00022906"/>
    </source>
</evidence>
<feature type="transmembrane region" description="Helical" evidence="8">
    <location>
        <begin position="194"/>
        <end position="215"/>
    </location>
</feature>
<evidence type="ECO:0000256" key="3">
    <source>
        <dbReference type="ARBA" id="ARBA00022692"/>
    </source>
</evidence>
<keyword evidence="5 8" id="KW-1133">Transmembrane helix</keyword>
<evidence type="ECO:0000256" key="2">
    <source>
        <dbReference type="ARBA" id="ARBA00022448"/>
    </source>
</evidence>
<comment type="subcellular location">
    <subcellularLocation>
        <location evidence="1">Membrane</location>
        <topology evidence="1">Multi-pass membrane protein</topology>
    </subcellularLocation>
</comment>
<protein>
    <submittedName>
        <fullName evidence="10">Cation transporter</fullName>
    </submittedName>
</protein>
<keyword evidence="3 8" id="KW-0812">Transmembrane</keyword>
<keyword evidence="6 8" id="KW-0472">Membrane</keyword>
<dbReference type="GO" id="GO:0016020">
    <property type="term" value="C:membrane"/>
    <property type="evidence" value="ECO:0007669"/>
    <property type="project" value="UniProtKB-SubCell"/>
</dbReference>
<feature type="domain" description="Cation efflux protein transmembrane" evidence="9">
    <location>
        <begin position="16"/>
        <end position="222"/>
    </location>
</feature>
<name>A0A970B7B4_9GAMM</name>
<keyword evidence="2" id="KW-0813">Transport</keyword>
<dbReference type="InterPro" id="IPR040177">
    <property type="entry name" value="SLC30A9"/>
</dbReference>
<feature type="region of interest" description="Disordered" evidence="7">
    <location>
        <begin position="309"/>
        <end position="331"/>
    </location>
</feature>
<dbReference type="Gene3D" id="1.20.1510.10">
    <property type="entry name" value="Cation efflux protein transmembrane domain"/>
    <property type="match status" value="1"/>
</dbReference>
<evidence type="ECO:0000256" key="6">
    <source>
        <dbReference type="ARBA" id="ARBA00023136"/>
    </source>
</evidence>
<keyword evidence="4" id="KW-0864">Zinc transport</keyword>
<feature type="transmembrane region" description="Helical" evidence="8">
    <location>
        <begin position="166"/>
        <end position="188"/>
    </location>
</feature>
<evidence type="ECO:0000313" key="10">
    <source>
        <dbReference type="EMBL" id="NKF23480.1"/>
    </source>
</evidence>
<dbReference type="Proteomes" id="UP000653472">
    <property type="component" value="Unassembled WGS sequence"/>
</dbReference>
<feature type="transmembrane region" description="Helical" evidence="8">
    <location>
        <begin position="81"/>
        <end position="99"/>
    </location>
</feature>
<feature type="transmembrane region" description="Helical" evidence="8">
    <location>
        <begin position="14"/>
        <end position="33"/>
    </location>
</feature>
<dbReference type="InterPro" id="IPR058533">
    <property type="entry name" value="Cation_efflux_TM"/>
</dbReference>
<dbReference type="RefSeq" id="WP_168148806.1">
    <property type="nucleotide sequence ID" value="NZ_JAAVXB010000008.1"/>
</dbReference>
<dbReference type="GO" id="GO:0008324">
    <property type="term" value="F:monoatomic cation transmembrane transporter activity"/>
    <property type="evidence" value="ECO:0007669"/>
    <property type="project" value="InterPro"/>
</dbReference>
<dbReference type="EMBL" id="JAAVXB010000008">
    <property type="protein sequence ID" value="NKF23480.1"/>
    <property type="molecule type" value="Genomic_DNA"/>
</dbReference>
<keyword evidence="4" id="KW-0862">Zinc</keyword>
<accession>A0A970B7B4</accession>
<evidence type="ECO:0000256" key="1">
    <source>
        <dbReference type="ARBA" id="ARBA00004141"/>
    </source>
</evidence>
<keyword evidence="11" id="KW-1185">Reference proteome</keyword>
<gene>
    <name evidence="10" type="ORF">G7Y82_14265</name>
</gene>
<dbReference type="PANTHER" id="PTHR13414">
    <property type="entry name" value="HUEL-CATION TRANSPORTER"/>
    <property type="match status" value="1"/>
</dbReference>